<evidence type="ECO:0000313" key="2">
    <source>
        <dbReference type="Proteomes" id="UP000288805"/>
    </source>
</evidence>
<dbReference type="PANTHER" id="PTHR33240">
    <property type="entry name" value="OS08G0508500 PROTEIN"/>
    <property type="match status" value="1"/>
</dbReference>
<proteinExistence type="predicted"/>
<dbReference type="Proteomes" id="UP000288805">
    <property type="component" value="Unassembled WGS sequence"/>
</dbReference>
<sequence length="262" mass="28889">MSRRDLLPHTLDPEPVDHYLCAEAITSVCSVGYAFKLRFSEAHRRIETTTTPKGLIHMMTVGRATFIVFSDDDLPPEGLDHVRPLYITVRCLGHRVPFVLLDNGSTLNVCSLATAIALGFAPSDFSHSTQTIRAYDNTKREVMGRPWIHRAGAIPSSLHQKVKFIHDGQVITLSDGAPDTFVSMAITLPSPNQASLLSLCFLEEVTNDGVVVDPIKMVSTIEIVEETQTIPVSELLEDDGSLFEATVSPVEERPTLWTTSFL</sequence>
<name>A0A438D4J4_VITVI</name>
<protein>
    <submittedName>
        <fullName evidence="1">Uncharacterized protein</fullName>
    </submittedName>
</protein>
<dbReference type="AlphaFoldDB" id="A0A438D4J4"/>
<evidence type="ECO:0000313" key="1">
    <source>
        <dbReference type="EMBL" id="RVW30332.1"/>
    </source>
</evidence>
<gene>
    <name evidence="1" type="ORF">CK203_103718</name>
</gene>
<dbReference type="EMBL" id="QGNW01001801">
    <property type="protein sequence ID" value="RVW30332.1"/>
    <property type="molecule type" value="Genomic_DNA"/>
</dbReference>
<comment type="caution">
    <text evidence="1">The sequence shown here is derived from an EMBL/GenBank/DDBJ whole genome shotgun (WGS) entry which is preliminary data.</text>
</comment>
<organism evidence="1 2">
    <name type="scientific">Vitis vinifera</name>
    <name type="common">Grape</name>
    <dbReference type="NCBI Taxonomy" id="29760"/>
    <lineage>
        <taxon>Eukaryota</taxon>
        <taxon>Viridiplantae</taxon>
        <taxon>Streptophyta</taxon>
        <taxon>Embryophyta</taxon>
        <taxon>Tracheophyta</taxon>
        <taxon>Spermatophyta</taxon>
        <taxon>Magnoliopsida</taxon>
        <taxon>eudicotyledons</taxon>
        <taxon>Gunneridae</taxon>
        <taxon>Pentapetalae</taxon>
        <taxon>rosids</taxon>
        <taxon>Vitales</taxon>
        <taxon>Vitaceae</taxon>
        <taxon>Viteae</taxon>
        <taxon>Vitis</taxon>
    </lineage>
</organism>
<accession>A0A438D4J4</accession>
<reference evidence="1 2" key="1">
    <citation type="journal article" date="2018" name="PLoS Genet.">
        <title>Population sequencing reveals clonal diversity and ancestral inbreeding in the grapevine cultivar Chardonnay.</title>
        <authorList>
            <person name="Roach M.J."/>
            <person name="Johnson D.L."/>
            <person name="Bohlmann J."/>
            <person name="van Vuuren H.J."/>
            <person name="Jones S.J."/>
            <person name="Pretorius I.S."/>
            <person name="Schmidt S.A."/>
            <person name="Borneman A.R."/>
        </authorList>
    </citation>
    <scope>NUCLEOTIDE SEQUENCE [LARGE SCALE GENOMIC DNA]</scope>
    <source>
        <strain evidence="2">cv. Chardonnay</strain>
        <tissue evidence="1">Leaf</tissue>
    </source>
</reference>
<dbReference type="PANTHER" id="PTHR33240:SF15">
    <property type="entry name" value="GAG-PRO-LIKE PROTEIN"/>
    <property type="match status" value="1"/>
</dbReference>